<protein>
    <submittedName>
        <fullName evidence="3">Smg-9, nonsense mediated mRNA decay factor</fullName>
    </submittedName>
</protein>
<feature type="compositionally biased region" description="Basic and acidic residues" evidence="1">
    <location>
        <begin position="733"/>
        <end position="755"/>
    </location>
</feature>
<feature type="compositionally biased region" description="Polar residues" evidence="1">
    <location>
        <begin position="185"/>
        <end position="214"/>
    </location>
</feature>
<reference evidence="3" key="1">
    <citation type="submission" date="2023-04" db="EMBL/GenBank/DDBJ databases">
        <title>Black Yeasts Isolated from many extreme environments.</title>
        <authorList>
            <person name="Coleine C."/>
            <person name="Stajich J.E."/>
            <person name="Selbmann L."/>
        </authorList>
    </citation>
    <scope>NUCLEOTIDE SEQUENCE</scope>
    <source>
        <strain evidence="3">CCFEE 5312</strain>
    </source>
</reference>
<evidence type="ECO:0000313" key="4">
    <source>
        <dbReference type="Proteomes" id="UP001271007"/>
    </source>
</evidence>
<feature type="compositionally biased region" description="Basic and acidic residues" evidence="1">
    <location>
        <begin position="463"/>
        <end position="474"/>
    </location>
</feature>
<dbReference type="AlphaFoldDB" id="A0AAJ0D7S2"/>
<comment type="caution">
    <text evidence="3">The sequence shown here is derived from an EMBL/GenBank/DDBJ whole genome shotgun (WGS) entry which is preliminary data.</text>
</comment>
<feature type="compositionally biased region" description="Basic and acidic residues" evidence="1">
    <location>
        <begin position="253"/>
        <end position="270"/>
    </location>
</feature>
<accession>A0AAJ0D7S2</accession>
<dbReference type="InterPro" id="IPR011333">
    <property type="entry name" value="SKP1/BTB/POZ_sf"/>
</dbReference>
<dbReference type="EMBL" id="JAWDJX010000048">
    <property type="protein sequence ID" value="KAK3048498.1"/>
    <property type="molecule type" value="Genomic_DNA"/>
</dbReference>
<dbReference type="PANTHER" id="PTHR24413">
    <property type="entry name" value="SPECKLE-TYPE POZ PROTEIN"/>
    <property type="match status" value="1"/>
</dbReference>
<name>A0AAJ0D7S2_9PEZI</name>
<proteinExistence type="predicted"/>
<feature type="region of interest" description="Disordered" evidence="1">
    <location>
        <begin position="811"/>
        <end position="864"/>
    </location>
</feature>
<feature type="compositionally biased region" description="Basic and acidic residues" evidence="1">
    <location>
        <begin position="366"/>
        <end position="383"/>
    </location>
</feature>
<feature type="compositionally biased region" description="Low complexity" evidence="1">
    <location>
        <begin position="55"/>
        <end position="65"/>
    </location>
</feature>
<dbReference type="Pfam" id="PF00651">
    <property type="entry name" value="BTB"/>
    <property type="match status" value="1"/>
</dbReference>
<gene>
    <name evidence="3" type="primary">SMG9</name>
    <name evidence="3" type="ORF">LTR09_010162</name>
</gene>
<feature type="domain" description="BTB" evidence="2">
    <location>
        <begin position="551"/>
        <end position="620"/>
    </location>
</feature>
<feature type="region of interest" description="Disordered" evidence="1">
    <location>
        <begin position="1"/>
        <end position="402"/>
    </location>
</feature>
<evidence type="ECO:0000259" key="2">
    <source>
        <dbReference type="PROSITE" id="PS50097"/>
    </source>
</evidence>
<dbReference type="SUPFAM" id="SSF54695">
    <property type="entry name" value="POZ domain"/>
    <property type="match status" value="1"/>
</dbReference>
<dbReference type="PROSITE" id="PS50097">
    <property type="entry name" value="BTB"/>
    <property type="match status" value="1"/>
</dbReference>
<feature type="region of interest" description="Disordered" evidence="1">
    <location>
        <begin position="732"/>
        <end position="790"/>
    </location>
</feature>
<feature type="compositionally biased region" description="Basic and acidic residues" evidence="1">
    <location>
        <begin position="278"/>
        <end position="287"/>
    </location>
</feature>
<feature type="compositionally biased region" description="Polar residues" evidence="1">
    <location>
        <begin position="830"/>
        <end position="849"/>
    </location>
</feature>
<evidence type="ECO:0000256" key="1">
    <source>
        <dbReference type="SAM" id="MobiDB-lite"/>
    </source>
</evidence>
<sequence>MFGGCVPAPRGSRSRSSTLTTAPTNSSRQSSQPRPRAKTLDDLIDHTGSLRSNQTDTHTTTTTTTEKNTAADSAHSKRTTPTHTNNPTAEDDEPTSAFSFTRTPTPLLRGGHHIDPITYQGSAGLRGGVLEDETESQRTSVGTQNDRQARSSRVESIVDMYANPQTPLDGGQTPAQVGRTDSLRRASSINSQRPSQRSKMWSQLSPVSEHSNSPAEEGNEAYGGEGGDSEGYDDEGHNGQDLNGEVYDDGDHDEERHHDERLNDDGHGDERLDDESRDPEGYDHDAENSDDDAAPVDQHDLGNGTEGADVVEHQVKKKTKLWSKSKQPTLQAVELSRVASRRVAAPRRITQQPGQGHQETDDVADDEHAARTLDDEGPPHEHGFSPVQRRASSPGPGAAYRASYRPAPHICLSPKSACGCAEFMPVGEVQGLDLGSARRVLSGLEEGGAGGSPGGKVGSDGEGSEHEELEREDGSGSQLDDEAGREAEMVTGDDAVARSPTASNASRSSTIRTPLPTPPSTSRPEPIITHSSGHARLCHTLSELWRTSSLTDLTITTGSYVFPVHRCILAQQSPYLNDMVRHKFTTGSKGAYTIDLSPANHDALRSLLAYFYTGMLDVPKYATTAINGPDIPSLAILVAIYTLAMEYQLPDLCIEAKRKFCAALSEWPKGHGELLAKALVATVAGRLEGLTEMVLDVAVKFAAELVEDKKVYALLEGEPLRALMLKMTHAHNRRDSLATETTKKRSTDAALKKLEGGSTRPTSSSGRHRTDRRGSSYDNSPQSGRSTASKYNGILYSPAEAPITGSIYSQTHSTASRALRSAEKSPADSARSQGSASPGSEQNSESGNDTPPAPTVESFRLSLR</sequence>
<feature type="compositionally biased region" description="Polar residues" evidence="1">
    <location>
        <begin position="776"/>
        <end position="790"/>
    </location>
</feature>
<feature type="compositionally biased region" description="Polar residues" evidence="1">
    <location>
        <begin position="79"/>
        <end position="88"/>
    </location>
</feature>
<feature type="compositionally biased region" description="Low complexity" evidence="1">
    <location>
        <begin position="336"/>
        <end position="348"/>
    </location>
</feature>
<feature type="compositionally biased region" description="Polar residues" evidence="1">
    <location>
        <begin position="137"/>
        <end position="146"/>
    </location>
</feature>
<keyword evidence="4" id="KW-1185">Reference proteome</keyword>
<feature type="compositionally biased region" description="Gly residues" evidence="1">
    <location>
        <begin position="445"/>
        <end position="461"/>
    </location>
</feature>
<dbReference type="CDD" id="cd18186">
    <property type="entry name" value="BTB_POZ_ZBTB_KLHL-like"/>
    <property type="match status" value="1"/>
</dbReference>
<organism evidence="3 4">
    <name type="scientific">Extremus antarcticus</name>
    <dbReference type="NCBI Taxonomy" id="702011"/>
    <lineage>
        <taxon>Eukaryota</taxon>
        <taxon>Fungi</taxon>
        <taxon>Dikarya</taxon>
        <taxon>Ascomycota</taxon>
        <taxon>Pezizomycotina</taxon>
        <taxon>Dothideomycetes</taxon>
        <taxon>Dothideomycetidae</taxon>
        <taxon>Mycosphaerellales</taxon>
        <taxon>Extremaceae</taxon>
        <taxon>Extremus</taxon>
    </lineage>
</organism>
<dbReference type="InterPro" id="IPR000210">
    <property type="entry name" value="BTB/POZ_dom"/>
</dbReference>
<dbReference type="Gene3D" id="3.30.710.10">
    <property type="entry name" value="Potassium Channel Kv1.1, Chain A"/>
    <property type="match status" value="1"/>
</dbReference>
<feature type="compositionally biased region" description="Low complexity" evidence="1">
    <location>
        <begin position="10"/>
        <end position="34"/>
    </location>
</feature>
<feature type="compositionally biased region" description="Low complexity" evidence="1">
    <location>
        <begin position="756"/>
        <end position="765"/>
    </location>
</feature>
<evidence type="ECO:0000313" key="3">
    <source>
        <dbReference type="EMBL" id="KAK3048498.1"/>
    </source>
</evidence>
<feature type="region of interest" description="Disordered" evidence="1">
    <location>
        <begin position="443"/>
        <end position="528"/>
    </location>
</feature>
<dbReference type="SMART" id="SM00225">
    <property type="entry name" value="BTB"/>
    <property type="match status" value="1"/>
</dbReference>
<dbReference type="Proteomes" id="UP001271007">
    <property type="component" value="Unassembled WGS sequence"/>
</dbReference>